<protein>
    <submittedName>
        <fullName evidence="3">Glycosyltransferase family 4 protein</fullName>
    </submittedName>
</protein>
<reference evidence="3" key="1">
    <citation type="submission" date="2019-09" db="EMBL/GenBank/DDBJ databases">
        <title>Characterisation of the sponge microbiome using genome-centric metagenomics.</title>
        <authorList>
            <person name="Engelberts J.P."/>
            <person name="Robbins S.J."/>
            <person name="De Goeij J.M."/>
            <person name="Aranda M."/>
            <person name="Bell S.C."/>
            <person name="Webster N.S."/>
        </authorList>
    </citation>
    <scope>NUCLEOTIDE SEQUENCE</scope>
    <source>
        <strain evidence="3">SB0664_bin_27</strain>
    </source>
</reference>
<keyword evidence="3" id="KW-0808">Transferase</keyword>
<proteinExistence type="predicted"/>
<organism evidence="3">
    <name type="scientific">Caldilineaceae bacterium SB0664_bin_27</name>
    <dbReference type="NCBI Taxonomy" id="2605260"/>
    <lineage>
        <taxon>Bacteria</taxon>
        <taxon>Bacillati</taxon>
        <taxon>Chloroflexota</taxon>
        <taxon>Caldilineae</taxon>
        <taxon>Caldilineales</taxon>
        <taxon>Caldilineaceae</taxon>
    </lineage>
</organism>
<dbReference type="InterPro" id="IPR028098">
    <property type="entry name" value="Glyco_trans_4-like_N"/>
</dbReference>
<dbReference type="PANTHER" id="PTHR12526">
    <property type="entry name" value="GLYCOSYLTRANSFERASE"/>
    <property type="match status" value="1"/>
</dbReference>
<dbReference type="Pfam" id="PF00534">
    <property type="entry name" value="Glycos_transf_1"/>
    <property type="match status" value="1"/>
</dbReference>
<dbReference type="AlphaFoldDB" id="A0A6B0YWB9"/>
<feature type="domain" description="Glycosyltransferase subfamily 4-like N-terminal" evidence="2">
    <location>
        <begin position="15"/>
        <end position="195"/>
    </location>
</feature>
<gene>
    <name evidence="3" type="ORF">F4Y42_15925</name>
</gene>
<evidence type="ECO:0000259" key="2">
    <source>
        <dbReference type="Pfam" id="PF13439"/>
    </source>
</evidence>
<feature type="domain" description="Glycosyl transferase family 1" evidence="1">
    <location>
        <begin position="214"/>
        <end position="369"/>
    </location>
</feature>
<dbReference type="PANTHER" id="PTHR12526:SF638">
    <property type="entry name" value="SPORE COAT PROTEIN SA"/>
    <property type="match status" value="1"/>
</dbReference>
<dbReference type="EMBL" id="VXRG01000130">
    <property type="protein sequence ID" value="MXY94927.1"/>
    <property type="molecule type" value="Genomic_DNA"/>
</dbReference>
<dbReference type="GO" id="GO:0016757">
    <property type="term" value="F:glycosyltransferase activity"/>
    <property type="evidence" value="ECO:0007669"/>
    <property type="project" value="InterPro"/>
</dbReference>
<comment type="caution">
    <text evidence="3">The sequence shown here is derived from an EMBL/GenBank/DDBJ whole genome shotgun (WGS) entry which is preliminary data.</text>
</comment>
<dbReference type="Gene3D" id="3.40.50.2000">
    <property type="entry name" value="Glycogen Phosphorylase B"/>
    <property type="match status" value="2"/>
</dbReference>
<sequence length="402" mass="44892">MRLLFISWEYPPNVVGGIGKHVSELVQAFLALPDEITTPFQLDLLTPHSGNAPLIEELSESVTVHRVETPLVNPLDLFNSVVDNNRYLVAKARELHDSAPYSLIHVHDWLTASAGIELKHAWKIPLVTTIHATERGRHHSHLPSETSHNINQLEWQVCFESWRLIVCSSYMAGELRRFFDVPLDKVTLIPNGVDAAPFEICSEERVRELKGRFAPNGERLLFYIGRITPEKGVQVLLQALPSIRVRHPNVRLLVAGRNSEQMQPLVDELGIGEAVELLGFVDSETRDCLYRSVDAAVFPSLYEPFGIVALEAMAAGCSVIASEVGGLAEVVDHRRTGLTVRANDSQSIAWAVDQILTDPLQAEAMRARALQEVTRSYNWGTIAESTVNMYRAVEAQRQSVNW</sequence>
<dbReference type="SUPFAM" id="SSF53756">
    <property type="entry name" value="UDP-Glycosyltransferase/glycogen phosphorylase"/>
    <property type="match status" value="1"/>
</dbReference>
<dbReference type="CDD" id="cd03801">
    <property type="entry name" value="GT4_PimA-like"/>
    <property type="match status" value="1"/>
</dbReference>
<name>A0A6B0YWB9_9CHLR</name>
<evidence type="ECO:0000259" key="1">
    <source>
        <dbReference type="Pfam" id="PF00534"/>
    </source>
</evidence>
<accession>A0A6B0YWB9</accession>
<dbReference type="InterPro" id="IPR001296">
    <property type="entry name" value="Glyco_trans_1"/>
</dbReference>
<evidence type="ECO:0000313" key="3">
    <source>
        <dbReference type="EMBL" id="MXY94927.1"/>
    </source>
</evidence>
<dbReference type="Pfam" id="PF13439">
    <property type="entry name" value="Glyco_transf_4"/>
    <property type="match status" value="1"/>
</dbReference>